<name>A0A0G0HB38_9BACT</name>
<dbReference type="Gene3D" id="3.40.50.450">
    <property type="match status" value="1"/>
</dbReference>
<evidence type="ECO:0008006" key="3">
    <source>
        <dbReference type="Google" id="ProtNLM"/>
    </source>
</evidence>
<protein>
    <recommendedName>
        <fullName evidence="3">Nucleoside 2-deoxyribosyltransferase</fullName>
    </recommendedName>
</protein>
<gene>
    <name evidence="1" type="ORF">US50_C0006G0008</name>
</gene>
<dbReference type="InterPro" id="IPR039470">
    <property type="entry name" value="Nuc_deoxyri_tr2"/>
</dbReference>
<sequence>MIEIKAPNKIPETSQIKIFLAGSIEMGIAEEWQEKVAKQLENEDIIILNPRRDNWDNSWTQSKDNPKFREQVEWELDSLAKSDYIILYLDPKTKSPISLLELGLHAKSGKLLIVCPEGFWRKGNVDIVSEKYGFPQFDSLDSLLDHLIKLIRK</sequence>
<organism evidence="1 2">
    <name type="scientific">Candidatus Nomurabacteria bacterium GW2011_GWB1_37_5</name>
    <dbReference type="NCBI Taxonomy" id="1618742"/>
    <lineage>
        <taxon>Bacteria</taxon>
        <taxon>Candidatus Nomuraibacteriota</taxon>
    </lineage>
</organism>
<accession>A0A0G0HB38</accession>
<proteinExistence type="predicted"/>
<dbReference type="AlphaFoldDB" id="A0A0G0HB38"/>
<evidence type="ECO:0000313" key="1">
    <source>
        <dbReference type="EMBL" id="KKQ35735.1"/>
    </source>
</evidence>
<dbReference type="EMBL" id="LBTF01000006">
    <property type="protein sequence ID" value="KKQ35735.1"/>
    <property type="molecule type" value="Genomic_DNA"/>
</dbReference>
<dbReference type="Pfam" id="PF15891">
    <property type="entry name" value="Nuc_deoxyri_tr2"/>
    <property type="match status" value="1"/>
</dbReference>
<dbReference type="Proteomes" id="UP000033876">
    <property type="component" value="Unassembled WGS sequence"/>
</dbReference>
<comment type="caution">
    <text evidence="1">The sequence shown here is derived from an EMBL/GenBank/DDBJ whole genome shotgun (WGS) entry which is preliminary data.</text>
</comment>
<reference evidence="1 2" key="1">
    <citation type="journal article" date="2015" name="Nature">
        <title>rRNA introns, odd ribosomes, and small enigmatic genomes across a large radiation of phyla.</title>
        <authorList>
            <person name="Brown C.T."/>
            <person name="Hug L.A."/>
            <person name="Thomas B.C."/>
            <person name="Sharon I."/>
            <person name="Castelle C.J."/>
            <person name="Singh A."/>
            <person name="Wilkins M.J."/>
            <person name="Williams K.H."/>
            <person name="Banfield J.F."/>
        </authorList>
    </citation>
    <scope>NUCLEOTIDE SEQUENCE [LARGE SCALE GENOMIC DNA]</scope>
</reference>
<dbReference type="PATRIC" id="fig|1618742.3.peg.186"/>
<evidence type="ECO:0000313" key="2">
    <source>
        <dbReference type="Proteomes" id="UP000033876"/>
    </source>
</evidence>